<dbReference type="Pfam" id="PF05701">
    <property type="entry name" value="WEMBL"/>
    <property type="match status" value="1"/>
</dbReference>
<keyword evidence="2 3" id="KW-0175">Coiled coil</keyword>
<protein>
    <submittedName>
        <fullName evidence="5">Uncharacterized protein</fullName>
    </submittedName>
</protein>
<dbReference type="AlphaFoldDB" id="A0A6G1EPK4"/>
<feature type="region of interest" description="Disordered" evidence="4">
    <location>
        <begin position="236"/>
        <end position="273"/>
    </location>
</feature>
<feature type="region of interest" description="Disordered" evidence="4">
    <location>
        <begin position="1"/>
        <end position="49"/>
    </location>
</feature>
<accession>A0A6G1EPK4</accession>
<dbReference type="EMBL" id="SPHZ02000003">
    <property type="protein sequence ID" value="KAF0926551.1"/>
    <property type="molecule type" value="Genomic_DNA"/>
</dbReference>
<feature type="region of interest" description="Disordered" evidence="4">
    <location>
        <begin position="631"/>
        <end position="656"/>
    </location>
</feature>
<evidence type="ECO:0000256" key="2">
    <source>
        <dbReference type="ARBA" id="ARBA00023054"/>
    </source>
</evidence>
<dbReference type="OrthoDB" id="685331at2759"/>
<evidence type="ECO:0000256" key="1">
    <source>
        <dbReference type="ARBA" id="ARBA00005485"/>
    </source>
</evidence>
<dbReference type="GO" id="GO:0009904">
    <property type="term" value="P:chloroplast accumulation movement"/>
    <property type="evidence" value="ECO:0007669"/>
    <property type="project" value="TreeGrafter"/>
</dbReference>
<feature type="compositionally biased region" description="Acidic residues" evidence="4">
    <location>
        <begin position="639"/>
        <end position="649"/>
    </location>
</feature>
<proteinExistence type="inferred from homology"/>
<dbReference type="GO" id="GO:0005829">
    <property type="term" value="C:cytosol"/>
    <property type="evidence" value="ECO:0007669"/>
    <property type="project" value="TreeGrafter"/>
</dbReference>
<dbReference type="InterPro" id="IPR008545">
    <property type="entry name" value="Web"/>
</dbReference>
<dbReference type="PANTHER" id="PTHR32054">
    <property type="entry name" value="HEAVY CHAIN, PUTATIVE, EXPRESSED-RELATED-RELATED"/>
    <property type="match status" value="1"/>
</dbReference>
<feature type="coiled-coil region" evidence="3">
    <location>
        <begin position="209"/>
        <end position="236"/>
    </location>
</feature>
<evidence type="ECO:0000313" key="5">
    <source>
        <dbReference type="EMBL" id="KAF0926551.1"/>
    </source>
</evidence>
<evidence type="ECO:0000256" key="3">
    <source>
        <dbReference type="SAM" id="Coils"/>
    </source>
</evidence>
<name>A0A6G1EPK4_9ORYZ</name>
<comment type="similarity">
    <text evidence="1">Belongs to the WEB family.</text>
</comment>
<organism evidence="5 6">
    <name type="scientific">Oryza meyeriana var. granulata</name>
    <dbReference type="NCBI Taxonomy" id="110450"/>
    <lineage>
        <taxon>Eukaryota</taxon>
        <taxon>Viridiplantae</taxon>
        <taxon>Streptophyta</taxon>
        <taxon>Embryophyta</taxon>
        <taxon>Tracheophyta</taxon>
        <taxon>Spermatophyta</taxon>
        <taxon>Magnoliopsida</taxon>
        <taxon>Liliopsida</taxon>
        <taxon>Poales</taxon>
        <taxon>Poaceae</taxon>
        <taxon>BOP clade</taxon>
        <taxon>Oryzoideae</taxon>
        <taxon>Oryzeae</taxon>
        <taxon>Oryzinae</taxon>
        <taxon>Oryza</taxon>
        <taxon>Oryza meyeriana</taxon>
    </lineage>
</organism>
<dbReference type="Gene3D" id="1.10.287.1490">
    <property type="match status" value="1"/>
</dbReference>
<reference evidence="5 6" key="1">
    <citation type="submission" date="2019-11" db="EMBL/GenBank/DDBJ databases">
        <title>Whole genome sequence of Oryza granulata.</title>
        <authorList>
            <person name="Li W."/>
        </authorList>
    </citation>
    <scope>NUCLEOTIDE SEQUENCE [LARGE SCALE GENOMIC DNA]</scope>
    <source>
        <strain evidence="6">cv. Menghai</strain>
        <tissue evidence="5">Leaf</tissue>
    </source>
</reference>
<keyword evidence="6" id="KW-1185">Reference proteome</keyword>
<feature type="compositionally biased region" description="Polar residues" evidence="4">
    <location>
        <begin position="35"/>
        <end position="49"/>
    </location>
</feature>
<feature type="compositionally biased region" description="Low complexity" evidence="4">
    <location>
        <begin position="189"/>
        <end position="199"/>
    </location>
</feature>
<evidence type="ECO:0000256" key="4">
    <source>
        <dbReference type="SAM" id="MobiDB-lite"/>
    </source>
</evidence>
<gene>
    <name evidence="5" type="ORF">E2562_026039</name>
</gene>
<dbReference type="PANTHER" id="PTHR32054:SF76">
    <property type="entry name" value="OS05G0550100 PROTEIN"/>
    <property type="match status" value="1"/>
</dbReference>
<feature type="region of interest" description="Disordered" evidence="4">
    <location>
        <begin position="286"/>
        <end position="348"/>
    </location>
</feature>
<dbReference type="GO" id="GO:0009903">
    <property type="term" value="P:chloroplast avoidance movement"/>
    <property type="evidence" value="ECO:0007669"/>
    <property type="project" value="TreeGrafter"/>
</dbReference>
<feature type="region of interest" description="Disordered" evidence="4">
    <location>
        <begin position="161"/>
        <end position="206"/>
    </location>
</feature>
<sequence>MLPRSPEAPPPGVCGNQATRPAARCTRQAPPPDVCSNQETRPAARSTRQGLLQAWRNRRLLACAFYMMKESAMEENSIGSGSGGDAMNIFGQSIDVRRPIKSRRRVTHKNLSPEIEESAGSSTHRLHRRKAIAADQERARAESELSRAMNMAMELERQIEQTNAKARSHRSELQRQGTRASGGRRKTARGLAAEAAGAPAHREGSSTVYGEVMQELDSVKAELHKLQREVKAATAAAKGMAGRDAKASTSRASSGPAVDDGLKREEDEASEDHGVLVELAVAAVSATTHAKESRRDTSSASGHEATPATASSDATLRQAELALVGATEGTAMAPRRREEQGEPSLQAAEAELSSARIELESIKAEGRRFTTSIERTRKETARITDEISRLTEREKKASAQVQQLNAKLLKARSRLEAVTAADEKAEEIISKLTAILRQLDDDTEEAEKEMTLTEMESRCVRADADNVDAEIAVAQQRIRESVKELEATRASEAAATAKLKAVLESATLVTAAAEISRSSGNVTIPRFEYEYLTGRADVVHAVAEKKVAAAEAWAEARRASEKEITMRAEAIERELGEARGADAEAMDGAARAHVEAAGGGEGERRVDDIGNGKVTEDAVLVGDGSGAEAKVAVVQRREEEEESPDTEVSEDYRCEM</sequence>
<feature type="compositionally biased region" description="Pro residues" evidence="4">
    <location>
        <begin position="1"/>
        <end position="12"/>
    </location>
</feature>
<comment type="caution">
    <text evidence="5">The sequence shown here is derived from an EMBL/GenBank/DDBJ whole genome shotgun (WGS) entry which is preliminary data.</text>
</comment>
<evidence type="ECO:0000313" key="6">
    <source>
        <dbReference type="Proteomes" id="UP000479710"/>
    </source>
</evidence>
<feature type="compositionally biased region" description="Basic and acidic residues" evidence="4">
    <location>
        <begin position="260"/>
        <end position="273"/>
    </location>
</feature>
<dbReference type="Proteomes" id="UP000479710">
    <property type="component" value="Unassembled WGS sequence"/>
</dbReference>
<feature type="region of interest" description="Disordered" evidence="4">
    <location>
        <begin position="103"/>
        <end position="136"/>
    </location>
</feature>